<dbReference type="Pfam" id="PF00732">
    <property type="entry name" value="GMC_oxred_N"/>
    <property type="match status" value="1"/>
</dbReference>
<dbReference type="RefSeq" id="WP_153530297.1">
    <property type="nucleotide sequence ID" value="NZ_WEGH01000001.1"/>
</dbReference>
<feature type="domain" description="Glucose-methanol-choline oxidoreductase N-terminal" evidence="16">
    <location>
        <begin position="194"/>
        <end position="282"/>
    </location>
</feature>
<comment type="cofactor">
    <cofactor evidence="1">
        <name>FAD</name>
        <dbReference type="ChEBI" id="CHEBI:57692"/>
    </cofactor>
</comment>
<dbReference type="GO" id="GO:0008203">
    <property type="term" value="P:cholesterol metabolic process"/>
    <property type="evidence" value="ECO:0007669"/>
    <property type="project" value="UniProtKB-KW"/>
</dbReference>
<evidence type="ECO:0000256" key="13">
    <source>
        <dbReference type="ARBA" id="ARBA00049723"/>
    </source>
</evidence>
<evidence type="ECO:0000256" key="12">
    <source>
        <dbReference type="ARBA" id="ARBA00049645"/>
    </source>
</evidence>
<evidence type="ECO:0000259" key="17">
    <source>
        <dbReference type="Pfam" id="PF00890"/>
    </source>
</evidence>
<keyword evidence="7" id="KW-0443">Lipid metabolism</keyword>
<keyword evidence="9" id="KW-0753">Steroid metabolism</keyword>
<dbReference type="InterPro" id="IPR000172">
    <property type="entry name" value="GMC_OxRdtase_N"/>
</dbReference>
<feature type="domain" description="Glucose-methanol-choline oxidoreductase C-terminal" evidence="18">
    <location>
        <begin position="467"/>
        <end position="523"/>
    </location>
</feature>
<dbReference type="PANTHER" id="PTHR47470:SF1">
    <property type="entry name" value="FAD-DEPENDENT OXIDOREDUCTASE 2 FAD BINDING DOMAIN-CONTAINING PROTEIN"/>
    <property type="match status" value="1"/>
</dbReference>
<accession>A0A7K0BLE5</accession>
<evidence type="ECO:0000256" key="15">
    <source>
        <dbReference type="ARBA" id="ARBA00049778"/>
    </source>
</evidence>
<evidence type="ECO:0000259" key="16">
    <source>
        <dbReference type="Pfam" id="PF00732"/>
    </source>
</evidence>
<dbReference type="GO" id="GO:0004769">
    <property type="term" value="F:steroid Delta-isomerase activity"/>
    <property type="evidence" value="ECO:0007669"/>
    <property type="project" value="UniProtKB-EC"/>
</dbReference>
<keyword evidence="3" id="KW-0153">Cholesterol metabolism</keyword>
<feature type="domain" description="FAD-dependent oxidoreductase 2 FAD-binding" evidence="17">
    <location>
        <begin position="10"/>
        <end position="43"/>
    </location>
</feature>
<proteinExistence type="inferred from homology"/>
<reference evidence="19 20" key="1">
    <citation type="submission" date="2019-10" db="EMBL/GenBank/DDBJ databases">
        <title>Actinomadura rubteroloni sp. nov. and Actinomadura macrotermitis sp. nov., isolated from the gut of fungus growing-termite Macrotermes natalensis.</title>
        <authorList>
            <person name="Benndorf R."/>
            <person name="Martin K."/>
            <person name="Kuefner M."/>
            <person name="De Beer W."/>
            <person name="Kaster A.-K."/>
            <person name="Vollmers J."/>
            <person name="Poulsen M."/>
            <person name="Beemelmanns C."/>
        </authorList>
    </citation>
    <scope>NUCLEOTIDE SEQUENCE [LARGE SCALE GENOMIC DNA]</scope>
    <source>
        <strain evidence="19 20">RB68</strain>
    </source>
</reference>
<keyword evidence="5" id="KW-0274">FAD</keyword>
<keyword evidence="4" id="KW-0285">Flavoprotein</keyword>
<evidence type="ECO:0000313" key="19">
    <source>
        <dbReference type="EMBL" id="MQY02000.1"/>
    </source>
</evidence>
<protein>
    <recommendedName>
        <fullName evidence="14">Cholesterol oxidase</fullName>
        <ecNumber evidence="13">1.1.3.6</ecNumber>
        <ecNumber evidence="11">5.3.3.1</ecNumber>
    </recommendedName>
    <alternativeName>
        <fullName evidence="15">Cholesterol isomerase</fullName>
    </alternativeName>
</protein>
<comment type="caution">
    <text evidence="19">The sequence shown here is derived from an EMBL/GenBank/DDBJ whole genome shotgun (WGS) entry which is preliminary data.</text>
</comment>
<dbReference type="OrthoDB" id="517968at2"/>
<keyword evidence="10" id="KW-0413">Isomerase</keyword>
<dbReference type="InterPro" id="IPR003953">
    <property type="entry name" value="FAD-dep_OxRdtase_2_FAD-bd"/>
</dbReference>
<dbReference type="EMBL" id="WEGH01000001">
    <property type="protein sequence ID" value="MQY02000.1"/>
    <property type="molecule type" value="Genomic_DNA"/>
</dbReference>
<dbReference type="Pfam" id="PF05199">
    <property type="entry name" value="GMC_oxred_C"/>
    <property type="match status" value="1"/>
</dbReference>
<evidence type="ECO:0000256" key="5">
    <source>
        <dbReference type="ARBA" id="ARBA00022827"/>
    </source>
</evidence>
<evidence type="ECO:0000313" key="20">
    <source>
        <dbReference type="Proteomes" id="UP000487268"/>
    </source>
</evidence>
<sequence>MAGSEAHDFDVIVVGSGFGGSVSALRLAEKGYRVAVLEAGRRFTEETLPKTSWRLRKYVWAPRLGLRGIQRIHLVRGKAGVLVLAGAGVGGGSLVYANTLYVPPRPFFTDRQWGHITDWQDELAPFYAQAKRMLGVTVNPLVTPADEAMKKVADRMGVGDTYHATPVGVFFGDGSRGTDTEDPFFGGAGPRRTTCTACGSCMIGCKVGAKNTLTKNYLYLAEQAGVQVIPDTTVTGLTPRADGGYDVDTVRPGAWLRRRRRRFSAGQVVLAAGTYGTQQLLHDMRESGRLDRLSPRLGELTRTNSEALLGVERMTGWHRKGDVDHSTGLAITSSFHPDEKTHIEPTRYGAGNNTMGMIRTLLIDGGGAPRWAKFLVESAKHPTIILRGLSLRDWAKRTVIALVMQTADNSITVRRKRGLFGKRLTAAPGEGEPNPTWIPVAHDAVRMLAEELDATPGGTWFDLFDIPTTAHFLGGCVIGDSPRTGVIDPYHRVYGHPGLHIVDGSAVTANLGVNPSLTITAQAERAMSFWPNLGEPDARPALGEAYQRLQPVAPKAPAVPANAPAALRLLP</sequence>
<evidence type="ECO:0000259" key="18">
    <source>
        <dbReference type="Pfam" id="PF05199"/>
    </source>
</evidence>
<dbReference type="EC" id="5.3.3.1" evidence="11"/>
<evidence type="ECO:0000256" key="2">
    <source>
        <dbReference type="ARBA" id="ARBA00010790"/>
    </source>
</evidence>
<evidence type="ECO:0000256" key="1">
    <source>
        <dbReference type="ARBA" id="ARBA00001974"/>
    </source>
</evidence>
<keyword evidence="8" id="KW-1207">Sterol metabolism</keyword>
<dbReference type="EC" id="1.1.3.6" evidence="13"/>
<evidence type="ECO:0000256" key="6">
    <source>
        <dbReference type="ARBA" id="ARBA00023002"/>
    </source>
</evidence>
<evidence type="ECO:0000256" key="7">
    <source>
        <dbReference type="ARBA" id="ARBA00023098"/>
    </source>
</evidence>
<comment type="similarity">
    <text evidence="2">Belongs to the GMC oxidoreductase family.</text>
</comment>
<dbReference type="AlphaFoldDB" id="A0A7K0BLE5"/>
<dbReference type="GO" id="GO:0016995">
    <property type="term" value="F:cholesterol oxidase activity"/>
    <property type="evidence" value="ECO:0007669"/>
    <property type="project" value="UniProtKB-EC"/>
</dbReference>
<evidence type="ECO:0000256" key="9">
    <source>
        <dbReference type="ARBA" id="ARBA00023221"/>
    </source>
</evidence>
<dbReference type="InterPro" id="IPR052542">
    <property type="entry name" value="Cholesterol_Oxidase"/>
</dbReference>
<evidence type="ECO:0000256" key="3">
    <source>
        <dbReference type="ARBA" id="ARBA00022548"/>
    </source>
</evidence>
<evidence type="ECO:0000256" key="8">
    <source>
        <dbReference type="ARBA" id="ARBA00023166"/>
    </source>
</evidence>
<dbReference type="Gene3D" id="3.50.50.60">
    <property type="entry name" value="FAD/NAD(P)-binding domain"/>
    <property type="match status" value="3"/>
</dbReference>
<dbReference type="Pfam" id="PF00890">
    <property type="entry name" value="FAD_binding_2"/>
    <property type="match status" value="1"/>
</dbReference>
<organism evidence="19 20">
    <name type="scientific">Actinomadura macrotermitis</name>
    <dbReference type="NCBI Taxonomy" id="2585200"/>
    <lineage>
        <taxon>Bacteria</taxon>
        <taxon>Bacillati</taxon>
        <taxon>Actinomycetota</taxon>
        <taxon>Actinomycetes</taxon>
        <taxon>Streptosporangiales</taxon>
        <taxon>Thermomonosporaceae</taxon>
        <taxon>Actinomadura</taxon>
    </lineage>
</organism>
<dbReference type="GO" id="GO:0050660">
    <property type="term" value="F:flavin adenine dinucleotide binding"/>
    <property type="evidence" value="ECO:0007669"/>
    <property type="project" value="InterPro"/>
</dbReference>
<evidence type="ECO:0000256" key="11">
    <source>
        <dbReference type="ARBA" id="ARBA00038856"/>
    </source>
</evidence>
<evidence type="ECO:0000256" key="14">
    <source>
        <dbReference type="ARBA" id="ARBA00049744"/>
    </source>
</evidence>
<dbReference type="InterPro" id="IPR007867">
    <property type="entry name" value="GMC_OxRtase_C"/>
</dbReference>
<keyword evidence="20" id="KW-1185">Reference proteome</keyword>
<dbReference type="InterPro" id="IPR036188">
    <property type="entry name" value="FAD/NAD-bd_sf"/>
</dbReference>
<gene>
    <name evidence="19" type="primary">choD_1</name>
    <name evidence="19" type="ORF">ACRB68_00250</name>
</gene>
<name>A0A7K0BLE5_9ACTN</name>
<evidence type="ECO:0000256" key="10">
    <source>
        <dbReference type="ARBA" id="ARBA00023235"/>
    </source>
</evidence>
<dbReference type="SUPFAM" id="SSF51905">
    <property type="entry name" value="FAD/NAD(P)-binding domain"/>
    <property type="match status" value="1"/>
</dbReference>
<comment type="pathway">
    <text evidence="12">Steroid metabolism; cholesterol degradation.</text>
</comment>
<evidence type="ECO:0000256" key="4">
    <source>
        <dbReference type="ARBA" id="ARBA00022630"/>
    </source>
</evidence>
<keyword evidence="6 19" id="KW-0560">Oxidoreductase</keyword>
<dbReference type="Proteomes" id="UP000487268">
    <property type="component" value="Unassembled WGS sequence"/>
</dbReference>
<dbReference type="PANTHER" id="PTHR47470">
    <property type="entry name" value="CHOLESTEROL OXIDASE"/>
    <property type="match status" value="1"/>
</dbReference>